<dbReference type="InterPro" id="IPR001610">
    <property type="entry name" value="PAC"/>
</dbReference>
<evidence type="ECO:0000256" key="9">
    <source>
        <dbReference type="ARBA" id="ARBA00022737"/>
    </source>
</evidence>
<evidence type="ECO:0000256" key="4">
    <source>
        <dbReference type="ARBA" id="ARBA00022553"/>
    </source>
</evidence>
<dbReference type="SMART" id="SM00086">
    <property type="entry name" value="PAC"/>
    <property type="match status" value="1"/>
</dbReference>
<dbReference type="CDD" id="cd00130">
    <property type="entry name" value="PAS"/>
    <property type="match status" value="1"/>
</dbReference>
<keyword evidence="15" id="KW-0675">Receptor</keyword>
<comment type="catalytic activity">
    <reaction evidence="1">
        <text>ATP + protein L-histidine = ADP + protein N-phospho-L-histidine.</text>
        <dbReference type="EC" id="2.7.13.3"/>
    </reaction>
</comment>
<dbReference type="Pfam" id="PF07536">
    <property type="entry name" value="HWE_HK"/>
    <property type="match status" value="1"/>
</dbReference>
<evidence type="ECO:0000256" key="1">
    <source>
        <dbReference type="ARBA" id="ARBA00000085"/>
    </source>
</evidence>
<evidence type="ECO:0000256" key="3">
    <source>
        <dbReference type="ARBA" id="ARBA00022543"/>
    </source>
</evidence>
<dbReference type="SUPFAM" id="SSF55874">
    <property type="entry name" value="ATPase domain of HSP90 chaperone/DNA topoisomerase II/histidine kinase"/>
    <property type="match status" value="1"/>
</dbReference>
<dbReference type="GO" id="GO:0004673">
    <property type="term" value="F:protein histidine kinase activity"/>
    <property type="evidence" value="ECO:0007669"/>
    <property type="project" value="UniProtKB-EC"/>
</dbReference>
<evidence type="ECO:0000256" key="11">
    <source>
        <dbReference type="ARBA" id="ARBA00022777"/>
    </source>
</evidence>
<dbReference type="EC" id="2.7.13.3" evidence="2"/>
<organism evidence="17 18">
    <name type="scientific">Pontivivens insulae</name>
    <dbReference type="NCBI Taxonomy" id="1639689"/>
    <lineage>
        <taxon>Bacteria</taxon>
        <taxon>Pseudomonadati</taxon>
        <taxon>Pseudomonadota</taxon>
        <taxon>Alphaproteobacteria</taxon>
        <taxon>Rhodobacterales</taxon>
        <taxon>Paracoccaceae</taxon>
        <taxon>Pontivivens</taxon>
    </lineage>
</organism>
<keyword evidence="11 17" id="KW-0418">Kinase</keyword>
<dbReference type="GO" id="GO:0005524">
    <property type="term" value="F:ATP binding"/>
    <property type="evidence" value="ECO:0007669"/>
    <property type="project" value="UniProtKB-KW"/>
</dbReference>
<keyword evidence="6" id="KW-0285">Flavoprotein</keyword>
<keyword evidence="18" id="KW-1185">Reference proteome</keyword>
<dbReference type="PANTHER" id="PTHR41523">
    <property type="entry name" value="TWO-COMPONENT SYSTEM SENSOR PROTEIN"/>
    <property type="match status" value="1"/>
</dbReference>
<dbReference type="Gene3D" id="3.30.565.10">
    <property type="entry name" value="Histidine kinase-like ATPase, C-terminal domain"/>
    <property type="match status" value="1"/>
</dbReference>
<keyword evidence="10" id="KW-0547">Nucleotide-binding</keyword>
<evidence type="ECO:0000256" key="14">
    <source>
        <dbReference type="ARBA" id="ARBA00023026"/>
    </source>
</evidence>
<gene>
    <name evidence="17" type="ORF">POI8812_01595</name>
</gene>
<dbReference type="InterPro" id="IPR036890">
    <property type="entry name" value="HATPase_C_sf"/>
</dbReference>
<evidence type="ECO:0000256" key="5">
    <source>
        <dbReference type="ARBA" id="ARBA00022606"/>
    </source>
</evidence>
<keyword evidence="9" id="KW-0677">Repeat</keyword>
<sequence length="348" mass="38011">MHADTSLTTAPPVMDAKAEVSDAVRAQLALRAGKMASFDWHMDTGIVESEAKLRELYGMPLVGQQTVDDFFAIIHPEDIPHVDAAITRAIEQDVDYQAEWRVIHPDGKIRWLGGQGRITARDADGTPQRMLGLNWDITDRKAQEEQLALMAREMNHRVKNIFAMIAALIRMAKSRTHDVASFADVLRSQVFALSDAHALTMEYSSSQGTAQAIPARRIVEAAVAAWNREGGVTEIVIDVSDQVTLDARQTSALAMMLYELATNAAKYGALAQDGGTLDISLLREPGDRARLIWREVLANRTLDPGAIAAAQDGGFGSVLLRQSALALDGSLQQDTRLQGVEVTLDFPI</sequence>
<keyword evidence="4" id="KW-0597">Phosphoprotein</keyword>
<keyword evidence="3" id="KW-0600">Photoreceptor protein</keyword>
<keyword evidence="13" id="KW-0157">Chromophore</keyword>
<dbReference type="InterPro" id="IPR000014">
    <property type="entry name" value="PAS"/>
</dbReference>
<dbReference type="RefSeq" id="WP_108781998.1">
    <property type="nucleotide sequence ID" value="NZ_OMKW01000002.1"/>
</dbReference>
<reference evidence="17 18" key="1">
    <citation type="submission" date="2018-03" db="EMBL/GenBank/DDBJ databases">
        <authorList>
            <person name="Keele B.F."/>
        </authorList>
    </citation>
    <scope>NUCLEOTIDE SEQUENCE [LARGE SCALE GENOMIC DNA]</scope>
    <source>
        <strain evidence="17 18">CeCT 8812</strain>
    </source>
</reference>
<accession>A0A2R8AAM0</accession>
<dbReference type="Proteomes" id="UP000244932">
    <property type="component" value="Unassembled WGS sequence"/>
</dbReference>
<dbReference type="Gene3D" id="2.10.70.100">
    <property type="match status" value="1"/>
</dbReference>
<keyword evidence="14" id="KW-0843">Virulence</keyword>
<dbReference type="OrthoDB" id="9816309at2"/>
<dbReference type="InterPro" id="IPR035965">
    <property type="entry name" value="PAS-like_dom_sf"/>
</dbReference>
<dbReference type="SUPFAM" id="SSF55785">
    <property type="entry name" value="PYP-like sensor domain (PAS domain)"/>
    <property type="match status" value="1"/>
</dbReference>
<dbReference type="PROSITE" id="PS50113">
    <property type="entry name" value="PAC"/>
    <property type="match status" value="1"/>
</dbReference>
<dbReference type="AlphaFoldDB" id="A0A2R8AAM0"/>
<name>A0A2R8AAM0_9RHOB</name>
<keyword evidence="12" id="KW-0067">ATP-binding</keyword>
<evidence type="ECO:0000259" key="16">
    <source>
        <dbReference type="PROSITE" id="PS50113"/>
    </source>
</evidence>
<evidence type="ECO:0000256" key="12">
    <source>
        <dbReference type="ARBA" id="ARBA00022840"/>
    </source>
</evidence>
<dbReference type="NCBIfam" id="TIGR00229">
    <property type="entry name" value="sensory_box"/>
    <property type="match status" value="1"/>
</dbReference>
<keyword evidence="7" id="KW-0288">FMN</keyword>
<evidence type="ECO:0000313" key="17">
    <source>
        <dbReference type="EMBL" id="SPF29287.1"/>
    </source>
</evidence>
<keyword evidence="8 17" id="KW-0808">Transferase</keyword>
<evidence type="ECO:0000256" key="7">
    <source>
        <dbReference type="ARBA" id="ARBA00022643"/>
    </source>
</evidence>
<proteinExistence type="predicted"/>
<evidence type="ECO:0000313" key="18">
    <source>
        <dbReference type="Proteomes" id="UP000244932"/>
    </source>
</evidence>
<dbReference type="InterPro" id="IPR011102">
    <property type="entry name" value="Sig_transdc_His_kinase_HWE"/>
</dbReference>
<evidence type="ECO:0000256" key="10">
    <source>
        <dbReference type="ARBA" id="ARBA00022741"/>
    </source>
</evidence>
<evidence type="ECO:0000256" key="8">
    <source>
        <dbReference type="ARBA" id="ARBA00022679"/>
    </source>
</evidence>
<dbReference type="InterPro" id="IPR000700">
    <property type="entry name" value="PAS-assoc_C"/>
</dbReference>
<dbReference type="Gene3D" id="3.30.450.20">
    <property type="entry name" value="PAS domain"/>
    <property type="match status" value="1"/>
</dbReference>
<dbReference type="Pfam" id="PF08447">
    <property type="entry name" value="PAS_3"/>
    <property type="match status" value="1"/>
</dbReference>
<dbReference type="EMBL" id="OMKW01000002">
    <property type="protein sequence ID" value="SPF29287.1"/>
    <property type="molecule type" value="Genomic_DNA"/>
</dbReference>
<dbReference type="InterPro" id="IPR013655">
    <property type="entry name" value="PAS_fold_3"/>
</dbReference>
<feature type="domain" description="PAC" evidence="16">
    <location>
        <begin position="96"/>
        <end position="149"/>
    </location>
</feature>
<dbReference type="SMART" id="SM00911">
    <property type="entry name" value="HWE_HK"/>
    <property type="match status" value="1"/>
</dbReference>
<dbReference type="GO" id="GO:0009881">
    <property type="term" value="F:photoreceptor activity"/>
    <property type="evidence" value="ECO:0007669"/>
    <property type="project" value="UniProtKB-KW"/>
</dbReference>
<dbReference type="PANTHER" id="PTHR41523:SF8">
    <property type="entry name" value="ETHYLENE RESPONSE SENSOR PROTEIN"/>
    <property type="match status" value="1"/>
</dbReference>
<evidence type="ECO:0000256" key="2">
    <source>
        <dbReference type="ARBA" id="ARBA00012438"/>
    </source>
</evidence>
<evidence type="ECO:0000256" key="6">
    <source>
        <dbReference type="ARBA" id="ARBA00022630"/>
    </source>
</evidence>
<keyword evidence="5" id="KW-0716">Sensory transduction</keyword>
<protein>
    <recommendedName>
        <fullName evidence="2">histidine kinase</fullName>
        <ecNumber evidence="2">2.7.13.3</ecNumber>
    </recommendedName>
</protein>
<evidence type="ECO:0000256" key="13">
    <source>
        <dbReference type="ARBA" id="ARBA00022991"/>
    </source>
</evidence>
<evidence type="ECO:0000256" key="15">
    <source>
        <dbReference type="ARBA" id="ARBA00023170"/>
    </source>
</evidence>